<organism evidence="1 2">
    <name type="scientific">Uabimicrobium amorphum</name>
    <dbReference type="NCBI Taxonomy" id="2596890"/>
    <lineage>
        <taxon>Bacteria</taxon>
        <taxon>Pseudomonadati</taxon>
        <taxon>Planctomycetota</taxon>
        <taxon>Candidatus Uabimicrobiia</taxon>
        <taxon>Candidatus Uabimicrobiales</taxon>
        <taxon>Candidatus Uabimicrobiaceae</taxon>
        <taxon>Candidatus Uabimicrobium</taxon>
    </lineage>
</organism>
<dbReference type="Proteomes" id="UP000326354">
    <property type="component" value="Chromosome"/>
</dbReference>
<dbReference type="KEGG" id="uam:UABAM_00911"/>
<keyword evidence="2" id="KW-1185">Reference proteome</keyword>
<dbReference type="EMBL" id="AP019860">
    <property type="protein sequence ID" value="BBM82568.1"/>
    <property type="molecule type" value="Genomic_DNA"/>
</dbReference>
<proteinExistence type="predicted"/>
<protein>
    <submittedName>
        <fullName evidence="1">Uncharacterized protein</fullName>
    </submittedName>
</protein>
<reference evidence="1 2" key="1">
    <citation type="submission" date="2019-08" db="EMBL/GenBank/DDBJ databases">
        <title>Complete genome sequence of Candidatus Uab amorphum.</title>
        <authorList>
            <person name="Shiratori T."/>
            <person name="Suzuki S."/>
            <person name="Kakizawa Y."/>
            <person name="Ishida K."/>
        </authorList>
    </citation>
    <scope>NUCLEOTIDE SEQUENCE [LARGE SCALE GENOMIC DNA]</scope>
    <source>
        <strain evidence="1 2">SRT547</strain>
    </source>
</reference>
<gene>
    <name evidence="1" type="ORF">UABAM_00911</name>
</gene>
<accession>A0A5S9F1M2</accession>
<name>A0A5S9F1M2_UABAM</name>
<dbReference type="AlphaFoldDB" id="A0A5S9F1M2"/>
<evidence type="ECO:0000313" key="1">
    <source>
        <dbReference type="EMBL" id="BBM82568.1"/>
    </source>
</evidence>
<evidence type="ECO:0000313" key="2">
    <source>
        <dbReference type="Proteomes" id="UP000326354"/>
    </source>
</evidence>
<sequence length="113" mass="13653">MRYFWIVLLLCVSCQVAEKSYTQEQISEQIAAYEEELKSIVSLELAMKDYQKGETSWKMCNYRIDMYMYVRKQNRKKNLQVGPPLSERPTEQEFRKAESYLLDAIHEWKKKRN</sequence>
<dbReference type="RefSeq" id="WP_151966805.1">
    <property type="nucleotide sequence ID" value="NZ_AP019860.1"/>
</dbReference>